<name>A0AAV1B0P4_VICFA</name>
<protein>
    <submittedName>
        <fullName evidence="1">Uncharacterized protein</fullName>
    </submittedName>
</protein>
<organism evidence="1 2">
    <name type="scientific">Vicia faba</name>
    <name type="common">Broad bean</name>
    <name type="synonym">Faba vulgaris</name>
    <dbReference type="NCBI Taxonomy" id="3906"/>
    <lineage>
        <taxon>Eukaryota</taxon>
        <taxon>Viridiplantae</taxon>
        <taxon>Streptophyta</taxon>
        <taxon>Embryophyta</taxon>
        <taxon>Tracheophyta</taxon>
        <taxon>Spermatophyta</taxon>
        <taxon>Magnoliopsida</taxon>
        <taxon>eudicotyledons</taxon>
        <taxon>Gunneridae</taxon>
        <taxon>Pentapetalae</taxon>
        <taxon>rosids</taxon>
        <taxon>fabids</taxon>
        <taxon>Fabales</taxon>
        <taxon>Fabaceae</taxon>
        <taxon>Papilionoideae</taxon>
        <taxon>50 kb inversion clade</taxon>
        <taxon>NPAAA clade</taxon>
        <taxon>Hologalegina</taxon>
        <taxon>IRL clade</taxon>
        <taxon>Fabeae</taxon>
        <taxon>Vicia</taxon>
    </lineage>
</organism>
<accession>A0AAV1B0P4</accession>
<keyword evidence="2" id="KW-1185">Reference proteome</keyword>
<dbReference type="EMBL" id="OX451740">
    <property type="protein sequence ID" value="CAI8615018.1"/>
    <property type="molecule type" value="Genomic_DNA"/>
</dbReference>
<dbReference type="Proteomes" id="UP001157006">
    <property type="component" value="Chromosome 5"/>
</dbReference>
<reference evidence="1 2" key="1">
    <citation type="submission" date="2023-01" db="EMBL/GenBank/DDBJ databases">
        <authorList>
            <person name="Kreplak J."/>
        </authorList>
    </citation>
    <scope>NUCLEOTIDE SEQUENCE [LARGE SCALE GENOMIC DNA]</scope>
</reference>
<evidence type="ECO:0000313" key="1">
    <source>
        <dbReference type="EMBL" id="CAI8615018.1"/>
    </source>
</evidence>
<proteinExistence type="predicted"/>
<evidence type="ECO:0000313" key="2">
    <source>
        <dbReference type="Proteomes" id="UP001157006"/>
    </source>
</evidence>
<gene>
    <name evidence="1" type="ORF">VFH_V158400</name>
</gene>
<dbReference type="AlphaFoldDB" id="A0AAV1B0P4"/>
<sequence>MLSLYSTSLSLHFPTKIINNLITTKAILPPLFNLSNQHKHQTSPIPSIFRLCFFHQHSSLTTHSANPPANCILPLPHLTTNSLCIPNLHPSIHSATSFNFCTTSIVNIQQSTFLIHLQQPSFQFLNRRTTADTPPS</sequence>